<evidence type="ECO:0000256" key="3">
    <source>
        <dbReference type="ARBA" id="ARBA00022692"/>
    </source>
</evidence>
<name>A0A366IP42_9MICO</name>
<feature type="domain" description="Potassium channel" evidence="10">
    <location>
        <begin position="123"/>
        <end position="198"/>
    </location>
</feature>
<evidence type="ECO:0000256" key="9">
    <source>
        <dbReference type="SAM" id="Phobius"/>
    </source>
</evidence>
<dbReference type="InterPro" id="IPR028325">
    <property type="entry name" value="VG_K_chnl"/>
</dbReference>
<dbReference type="Gene3D" id="1.10.287.70">
    <property type="match status" value="1"/>
</dbReference>
<reference evidence="11 12" key="1">
    <citation type="submission" date="2018-06" db="EMBL/GenBank/DDBJ databases">
        <title>Freshwater and sediment microbial communities from various areas in North America, analyzing microbe dynamics in response to fracking.</title>
        <authorList>
            <person name="Lamendella R."/>
        </authorList>
    </citation>
    <scope>NUCLEOTIDE SEQUENCE [LARGE SCALE GENOMIC DNA]</scope>
    <source>
        <strain evidence="11 12">3b_TX</strain>
    </source>
</reference>
<feature type="region of interest" description="Disordered" evidence="8">
    <location>
        <begin position="235"/>
        <end position="261"/>
    </location>
</feature>
<dbReference type="EMBL" id="QNSB01000002">
    <property type="protein sequence ID" value="RBP73784.1"/>
    <property type="molecule type" value="Genomic_DNA"/>
</dbReference>
<dbReference type="RefSeq" id="WP_220151227.1">
    <property type="nucleotide sequence ID" value="NZ_QNSB01000002.1"/>
</dbReference>
<dbReference type="Proteomes" id="UP000253509">
    <property type="component" value="Unassembled WGS sequence"/>
</dbReference>
<keyword evidence="5" id="KW-0406">Ion transport</keyword>
<dbReference type="GO" id="GO:0008076">
    <property type="term" value="C:voltage-gated potassium channel complex"/>
    <property type="evidence" value="ECO:0007669"/>
    <property type="project" value="InterPro"/>
</dbReference>
<dbReference type="PANTHER" id="PTHR11537:SF254">
    <property type="entry name" value="POTASSIUM VOLTAGE-GATED CHANNEL PROTEIN SHAB"/>
    <property type="match status" value="1"/>
</dbReference>
<keyword evidence="4 9" id="KW-1133">Transmembrane helix</keyword>
<feature type="transmembrane region" description="Helical" evidence="9">
    <location>
        <begin position="173"/>
        <end position="198"/>
    </location>
</feature>
<evidence type="ECO:0000313" key="12">
    <source>
        <dbReference type="Proteomes" id="UP000253509"/>
    </source>
</evidence>
<dbReference type="Gene3D" id="1.20.5.110">
    <property type="match status" value="1"/>
</dbReference>
<evidence type="ECO:0000256" key="6">
    <source>
        <dbReference type="ARBA" id="ARBA00023136"/>
    </source>
</evidence>
<dbReference type="InterPro" id="IPR013099">
    <property type="entry name" value="K_chnl_dom"/>
</dbReference>
<evidence type="ECO:0000256" key="2">
    <source>
        <dbReference type="ARBA" id="ARBA00022448"/>
    </source>
</evidence>
<comment type="subcellular location">
    <subcellularLocation>
        <location evidence="1">Membrane</location>
        <topology evidence="1">Multi-pass membrane protein</topology>
    </subcellularLocation>
</comment>
<sequence>MNSERWQQIMEWPLVAAALVFLGGYSWQVIGQPTGRTGEIAFALVIVPWFVFVVDYVISLVLAPDRWVWFRRHLFDLAVIALPLLRPLRVLRAITVLHILNRTVGTAVRGRILIYTASASALLVYAAALAVLDAERGTESAINTFPDAIWWAFVTVTTVGYGDMAPVSGVGRMLAVCLMLGGIALLGVVTGTLASWIVEKVSENADENQSATVAHIHALEETIAALTLRIEALGGSAAAEEQPTEPQPRPDRTAETPRTTM</sequence>
<protein>
    <submittedName>
        <fullName evidence="11">Voltage-gated potassium channel</fullName>
    </submittedName>
</protein>
<dbReference type="Pfam" id="PF07885">
    <property type="entry name" value="Ion_trans_2"/>
    <property type="match status" value="1"/>
</dbReference>
<keyword evidence="3 9" id="KW-0812">Transmembrane</keyword>
<keyword evidence="7 11" id="KW-0407">Ion channel</keyword>
<keyword evidence="6 9" id="KW-0472">Membrane</keyword>
<feature type="transmembrane region" description="Helical" evidence="9">
    <location>
        <begin position="112"/>
        <end position="132"/>
    </location>
</feature>
<dbReference type="PANTHER" id="PTHR11537">
    <property type="entry name" value="VOLTAGE-GATED POTASSIUM CHANNEL"/>
    <property type="match status" value="1"/>
</dbReference>
<accession>A0A366IP42</accession>
<evidence type="ECO:0000256" key="8">
    <source>
        <dbReference type="SAM" id="MobiDB-lite"/>
    </source>
</evidence>
<gene>
    <name evidence="11" type="ORF">DFO65_102314</name>
</gene>
<evidence type="ECO:0000259" key="10">
    <source>
        <dbReference type="Pfam" id="PF07885"/>
    </source>
</evidence>
<dbReference type="AlphaFoldDB" id="A0A366IP42"/>
<proteinExistence type="predicted"/>
<comment type="caution">
    <text evidence="11">The sequence shown here is derived from an EMBL/GenBank/DDBJ whole genome shotgun (WGS) entry which is preliminary data.</text>
</comment>
<evidence type="ECO:0000256" key="4">
    <source>
        <dbReference type="ARBA" id="ARBA00022989"/>
    </source>
</evidence>
<keyword evidence="12" id="KW-1185">Reference proteome</keyword>
<dbReference type="GO" id="GO:0001508">
    <property type="term" value="P:action potential"/>
    <property type="evidence" value="ECO:0007669"/>
    <property type="project" value="TreeGrafter"/>
</dbReference>
<dbReference type="SUPFAM" id="SSF81324">
    <property type="entry name" value="Voltage-gated potassium channels"/>
    <property type="match status" value="1"/>
</dbReference>
<dbReference type="GO" id="GO:0005249">
    <property type="term" value="F:voltage-gated potassium channel activity"/>
    <property type="evidence" value="ECO:0007669"/>
    <property type="project" value="InterPro"/>
</dbReference>
<evidence type="ECO:0000256" key="1">
    <source>
        <dbReference type="ARBA" id="ARBA00004141"/>
    </source>
</evidence>
<evidence type="ECO:0000256" key="7">
    <source>
        <dbReference type="ARBA" id="ARBA00023303"/>
    </source>
</evidence>
<organism evidence="11 12">
    <name type="scientific">Brevibacterium celere</name>
    <dbReference type="NCBI Taxonomy" id="225845"/>
    <lineage>
        <taxon>Bacteria</taxon>
        <taxon>Bacillati</taxon>
        <taxon>Actinomycetota</taxon>
        <taxon>Actinomycetes</taxon>
        <taxon>Micrococcales</taxon>
        <taxon>Brevibacteriaceae</taxon>
        <taxon>Brevibacterium</taxon>
    </lineage>
</organism>
<feature type="transmembrane region" description="Helical" evidence="9">
    <location>
        <begin position="144"/>
        <end position="161"/>
    </location>
</feature>
<evidence type="ECO:0000313" key="11">
    <source>
        <dbReference type="EMBL" id="RBP73784.1"/>
    </source>
</evidence>
<feature type="transmembrane region" description="Helical" evidence="9">
    <location>
        <begin position="41"/>
        <end position="62"/>
    </location>
</feature>
<keyword evidence="2" id="KW-0813">Transport</keyword>
<evidence type="ECO:0000256" key="5">
    <source>
        <dbReference type="ARBA" id="ARBA00023065"/>
    </source>
</evidence>